<accession>K9B8X2</accession>
<evidence type="ECO:0000313" key="2">
    <source>
        <dbReference type="Proteomes" id="UP000009885"/>
    </source>
</evidence>
<dbReference type="Gene3D" id="3.30.300.20">
    <property type="match status" value="1"/>
</dbReference>
<dbReference type="InterPro" id="IPR052707">
    <property type="entry name" value="OsmC_Ohr_Peroxiredoxin"/>
</dbReference>
<comment type="caution">
    <text evidence="1">The sequence shown here is derived from an EMBL/GenBank/DDBJ whole genome shotgun (WGS) entry which is preliminary data.</text>
</comment>
<dbReference type="RefSeq" id="WP_009381943.1">
    <property type="nucleotide sequence ID" value="NZ_AMSQ01000002.1"/>
</dbReference>
<gene>
    <name evidence="1" type="ORF">C273_01260</name>
</gene>
<dbReference type="STRING" id="1229783.C273_01260"/>
<name>K9B8X2_9STAP</name>
<dbReference type="InterPro" id="IPR019905">
    <property type="entry name" value="OsmC-like_firmicutes"/>
</dbReference>
<sequence>MITHDFHIETKWSGGRNKIGSFKSEHLDGNISIPTELGGVGEASNPDELLISAASSCYIISLAAALERARFEQVEIHMKSIGTATLNHGEFRMKSITHYPSIKVDASNHDRLEKRLPSLIEIADKHCMVSQAIKGNVEIQIDPQID</sequence>
<evidence type="ECO:0000313" key="1">
    <source>
        <dbReference type="EMBL" id="EKU50230.1"/>
    </source>
</evidence>
<reference evidence="1 2" key="1">
    <citation type="journal article" date="2013" name="Genome Announc.">
        <title>Genome Sequence of Staphylococcus massiliensis Strain S46, Isolated from the Surface of Healthy Human Skin.</title>
        <authorList>
            <person name="Srivastav R."/>
            <person name="Singh A."/>
            <person name="Jangir P.K."/>
            <person name="Kumari C."/>
            <person name="Muduli S."/>
            <person name="Sharma R."/>
        </authorList>
    </citation>
    <scope>NUCLEOTIDE SEQUENCE [LARGE SCALE GENOMIC DNA]</scope>
    <source>
        <strain evidence="1 2">S46</strain>
    </source>
</reference>
<dbReference type="EMBL" id="AMSQ01000002">
    <property type="protein sequence ID" value="EKU50230.1"/>
    <property type="molecule type" value="Genomic_DNA"/>
</dbReference>
<dbReference type="NCBIfam" id="TIGR03563">
    <property type="entry name" value="perox_SACOL1771"/>
    <property type="match status" value="1"/>
</dbReference>
<dbReference type="InterPro" id="IPR036102">
    <property type="entry name" value="OsmC/Ohrsf"/>
</dbReference>
<dbReference type="Proteomes" id="UP000009885">
    <property type="component" value="Unassembled WGS sequence"/>
</dbReference>
<dbReference type="SUPFAM" id="SSF82784">
    <property type="entry name" value="OsmC-like"/>
    <property type="match status" value="1"/>
</dbReference>
<dbReference type="PATRIC" id="fig|1229783.3.peg.257"/>
<dbReference type="AlphaFoldDB" id="K9B8X2"/>
<dbReference type="InterPro" id="IPR003718">
    <property type="entry name" value="OsmC/Ohr_fam"/>
</dbReference>
<proteinExistence type="predicted"/>
<dbReference type="Pfam" id="PF02566">
    <property type="entry name" value="OsmC"/>
    <property type="match status" value="1"/>
</dbReference>
<dbReference type="eggNOG" id="COG1764">
    <property type="taxonomic scope" value="Bacteria"/>
</dbReference>
<dbReference type="PANTHER" id="PTHR42830:SF2">
    <property type="entry name" value="OSMC_OHR FAMILY PROTEIN"/>
    <property type="match status" value="1"/>
</dbReference>
<keyword evidence="2" id="KW-1185">Reference proteome</keyword>
<dbReference type="OrthoDB" id="2242871at2"/>
<dbReference type="PANTHER" id="PTHR42830">
    <property type="entry name" value="OSMOTICALLY INDUCIBLE FAMILY PROTEIN"/>
    <property type="match status" value="1"/>
</dbReference>
<protein>
    <submittedName>
        <fullName evidence="1">OsmC-like protein</fullName>
    </submittedName>
</protein>
<dbReference type="InterPro" id="IPR015946">
    <property type="entry name" value="KH_dom-like_a/b"/>
</dbReference>
<organism evidence="1 2">
    <name type="scientific">Staphylococcus massiliensis S46</name>
    <dbReference type="NCBI Taxonomy" id="1229783"/>
    <lineage>
        <taxon>Bacteria</taxon>
        <taxon>Bacillati</taxon>
        <taxon>Bacillota</taxon>
        <taxon>Bacilli</taxon>
        <taxon>Bacillales</taxon>
        <taxon>Staphylococcaceae</taxon>
        <taxon>Staphylococcus</taxon>
    </lineage>
</organism>